<dbReference type="PANTHER" id="PTHR45640">
    <property type="entry name" value="HEAT SHOCK PROTEIN HSP-12.2-RELATED"/>
    <property type="match status" value="1"/>
</dbReference>
<dbReference type="AlphaFoldDB" id="A0AA35KIQ9"/>
<dbReference type="Pfam" id="PF00011">
    <property type="entry name" value="HSP20"/>
    <property type="match status" value="1"/>
</dbReference>
<evidence type="ECO:0000256" key="1">
    <source>
        <dbReference type="SAM" id="MobiDB-lite"/>
    </source>
</evidence>
<proteinExistence type="predicted"/>
<evidence type="ECO:0000313" key="3">
    <source>
        <dbReference type="EMBL" id="CAI5778875.1"/>
    </source>
</evidence>
<feature type="compositionally biased region" description="Basic and acidic residues" evidence="1">
    <location>
        <begin position="209"/>
        <end position="223"/>
    </location>
</feature>
<dbReference type="PANTHER" id="PTHR45640:SF26">
    <property type="entry name" value="RE23625P"/>
    <property type="match status" value="1"/>
</dbReference>
<reference evidence="3" key="1">
    <citation type="submission" date="2022-12" db="EMBL/GenBank/DDBJ databases">
        <authorList>
            <person name="Alioto T."/>
            <person name="Alioto T."/>
            <person name="Gomez Garrido J."/>
        </authorList>
    </citation>
    <scope>NUCLEOTIDE SEQUENCE</scope>
</reference>
<feature type="compositionally biased region" description="Low complexity" evidence="1">
    <location>
        <begin position="227"/>
        <end position="237"/>
    </location>
</feature>
<dbReference type="GO" id="GO:0009408">
    <property type="term" value="P:response to heat"/>
    <property type="evidence" value="ECO:0007669"/>
    <property type="project" value="TreeGrafter"/>
</dbReference>
<organism evidence="3 4">
    <name type="scientific">Podarcis lilfordi</name>
    <name type="common">Lilford's wall lizard</name>
    <dbReference type="NCBI Taxonomy" id="74358"/>
    <lineage>
        <taxon>Eukaryota</taxon>
        <taxon>Metazoa</taxon>
        <taxon>Chordata</taxon>
        <taxon>Craniata</taxon>
        <taxon>Vertebrata</taxon>
        <taxon>Euteleostomi</taxon>
        <taxon>Lepidosauria</taxon>
        <taxon>Squamata</taxon>
        <taxon>Bifurcata</taxon>
        <taxon>Unidentata</taxon>
        <taxon>Episquamata</taxon>
        <taxon>Laterata</taxon>
        <taxon>Lacertibaenia</taxon>
        <taxon>Lacertidae</taxon>
        <taxon>Podarcis</taxon>
    </lineage>
</organism>
<keyword evidence="4" id="KW-1185">Reference proteome</keyword>
<dbReference type="InterPro" id="IPR008978">
    <property type="entry name" value="HSP20-like_chaperone"/>
</dbReference>
<feature type="region of interest" description="Disordered" evidence="1">
    <location>
        <begin position="194"/>
        <end position="237"/>
    </location>
</feature>
<dbReference type="Gene3D" id="2.60.40.790">
    <property type="match status" value="1"/>
</dbReference>
<dbReference type="Proteomes" id="UP001178461">
    <property type="component" value="Chromosome 7"/>
</dbReference>
<evidence type="ECO:0000259" key="2">
    <source>
        <dbReference type="Pfam" id="PF00011"/>
    </source>
</evidence>
<sequence>MASFSRDCRPRRALARTSGRDSCVQYVPVGMPPRSLLDQLVVDMQNHLEEMEKMRVVLVDAYPCLATRREGRRRRSRGRKLDRRCLDDDEDDDDGTSDYLYSLDVTGFEPEELSVKVEGRKLTVSAKHDKKTEGTDGCVSHEFREVRKEVLLPGDANIEALACNFSSELGCLSIEAPRLVPKSVGERTIPITILKASDAGTAKESLPPAEKEEKEKEKEEKSKSKSRSSSPEKGAAV</sequence>
<dbReference type="InterPro" id="IPR001436">
    <property type="entry name" value="Alpha-crystallin/sHSP_animal"/>
</dbReference>
<dbReference type="GO" id="GO:0042026">
    <property type="term" value="P:protein refolding"/>
    <property type="evidence" value="ECO:0007669"/>
    <property type="project" value="TreeGrafter"/>
</dbReference>
<name>A0AA35KIQ9_9SAUR</name>
<gene>
    <name evidence="3" type="ORF">PODLI_1B008104</name>
</gene>
<dbReference type="GO" id="GO:0051082">
    <property type="term" value="F:unfolded protein binding"/>
    <property type="evidence" value="ECO:0007669"/>
    <property type="project" value="TreeGrafter"/>
</dbReference>
<protein>
    <recommendedName>
        <fullName evidence="2">SHSP domain-containing protein</fullName>
    </recommendedName>
</protein>
<dbReference type="EMBL" id="OX395132">
    <property type="protein sequence ID" value="CAI5778875.1"/>
    <property type="molecule type" value="Genomic_DNA"/>
</dbReference>
<dbReference type="GO" id="GO:0005634">
    <property type="term" value="C:nucleus"/>
    <property type="evidence" value="ECO:0007669"/>
    <property type="project" value="TreeGrafter"/>
</dbReference>
<dbReference type="SUPFAM" id="SSF49764">
    <property type="entry name" value="HSP20-like chaperones"/>
    <property type="match status" value="1"/>
</dbReference>
<feature type="domain" description="SHSP" evidence="2">
    <location>
        <begin position="97"/>
        <end position="192"/>
    </location>
</feature>
<accession>A0AA35KIQ9</accession>
<dbReference type="GO" id="GO:0005737">
    <property type="term" value="C:cytoplasm"/>
    <property type="evidence" value="ECO:0007669"/>
    <property type="project" value="TreeGrafter"/>
</dbReference>
<dbReference type="InterPro" id="IPR002068">
    <property type="entry name" value="A-crystallin/Hsp20_dom"/>
</dbReference>
<evidence type="ECO:0000313" key="4">
    <source>
        <dbReference type="Proteomes" id="UP001178461"/>
    </source>
</evidence>